<evidence type="ECO:0000313" key="3">
    <source>
        <dbReference type="Proteomes" id="UP001148125"/>
    </source>
</evidence>
<feature type="domain" description="DUF4097" evidence="1">
    <location>
        <begin position="177"/>
        <end position="250"/>
    </location>
</feature>
<name>A0ABT5VCI0_9BACI</name>
<reference evidence="2" key="1">
    <citation type="submission" date="2024-05" db="EMBL/GenBank/DDBJ databases">
        <title>Alkalihalobacillus sp. strain MEB203 novel alkaliphilic bacterium from Lonar Lake, India.</title>
        <authorList>
            <person name="Joshi A."/>
            <person name="Thite S."/>
            <person name="Mengade P."/>
        </authorList>
    </citation>
    <scope>NUCLEOTIDE SEQUENCE</scope>
    <source>
        <strain evidence="2">MEB 203</strain>
    </source>
</reference>
<dbReference type="EMBL" id="JAOTPO010000001">
    <property type="protein sequence ID" value="MDE5412183.1"/>
    <property type="molecule type" value="Genomic_DNA"/>
</dbReference>
<proteinExistence type="predicted"/>
<evidence type="ECO:0000259" key="1">
    <source>
        <dbReference type="Pfam" id="PF13349"/>
    </source>
</evidence>
<dbReference type="PROSITE" id="PS51257">
    <property type="entry name" value="PROKAR_LIPOPROTEIN"/>
    <property type="match status" value="1"/>
</dbReference>
<accession>A0ABT5VCI0</accession>
<dbReference type="Proteomes" id="UP001148125">
    <property type="component" value="Unassembled WGS sequence"/>
</dbReference>
<keyword evidence="3" id="KW-1185">Reference proteome</keyword>
<dbReference type="Pfam" id="PF13349">
    <property type="entry name" value="DUF4097"/>
    <property type="match status" value="1"/>
</dbReference>
<organism evidence="2 3">
    <name type="scientific">Alkalihalobacterium chitinilyticum</name>
    <dbReference type="NCBI Taxonomy" id="2980103"/>
    <lineage>
        <taxon>Bacteria</taxon>
        <taxon>Bacillati</taxon>
        <taxon>Bacillota</taxon>
        <taxon>Bacilli</taxon>
        <taxon>Bacillales</taxon>
        <taxon>Bacillaceae</taxon>
        <taxon>Alkalihalobacterium</taxon>
    </lineage>
</organism>
<dbReference type="RefSeq" id="WP_275116802.1">
    <property type="nucleotide sequence ID" value="NZ_JAOTPO010000001.1"/>
</dbReference>
<dbReference type="InterPro" id="IPR025164">
    <property type="entry name" value="Toastrack_DUF4097"/>
</dbReference>
<evidence type="ECO:0000313" key="2">
    <source>
        <dbReference type="EMBL" id="MDE5412183.1"/>
    </source>
</evidence>
<sequence>MKKLGLSLVVFSLLFLVGCNLTMIQNEQEYSIDATEVQRFVMDLDEGEIEVFGEDRTDIKVIATFASRGEEVDLTEQFQVDNMSVSLEQVEDEALLITNIYRGDQSPIEARIHIKAYVPRDLEVIMDHDGGNLGISELSNSLVINQGAGKIEIENTSGDIKITDGTGAISLMNNDGDISINNNSGAVEIANHTGEIKLISGSGQINLEEITGNLQVRSGSGSIYIDQVNGDVSILENRSGKVEITNISGTITQ</sequence>
<gene>
    <name evidence="2" type="ORF">N7Z68_02125</name>
</gene>
<protein>
    <submittedName>
        <fullName evidence="2">DUF4097 domain-containing protein</fullName>
    </submittedName>
</protein>
<comment type="caution">
    <text evidence="2">The sequence shown here is derived from an EMBL/GenBank/DDBJ whole genome shotgun (WGS) entry which is preliminary data.</text>
</comment>